<dbReference type="InterPro" id="IPR029035">
    <property type="entry name" value="DHS-like_NAD/FAD-binding_dom"/>
</dbReference>
<evidence type="ECO:0000256" key="1">
    <source>
        <dbReference type="SAM" id="MobiDB-lite"/>
    </source>
</evidence>
<name>A0A1I5H493_9ACTN</name>
<protein>
    <submittedName>
        <fullName evidence="2">SIR2-like domain-containing protein</fullName>
    </submittedName>
</protein>
<dbReference type="EMBL" id="FOWE01000008">
    <property type="protein sequence ID" value="SFO43072.1"/>
    <property type="molecule type" value="Genomic_DNA"/>
</dbReference>
<keyword evidence="3" id="KW-1185">Reference proteome</keyword>
<reference evidence="3" key="1">
    <citation type="submission" date="2016-10" db="EMBL/GenBank/DDBJ databases">
        <authorList>
            <person name="Varghese N."/>
            <person name="Submissions S."/>
        </authorList>
    </citation>
    <scope>NUCLEOTIDE SEQUENCE [LARGE SCALE GENOMIC DNA]</scope>
    <source>
        <strain evidence="3">DSM 43161</strain>
    </source>
</reference>
<feature type="region of interest" description="Disordered" evidence="1">
    <location>
        <begin position="506"/>
        <end position="567"/>
    </location>
</feature>
<proteinExistence type="predicted"/>
<dbReference type="RefSeq" id="WP_083427440.1">
    <property type="nucleotide sequence ID" value="NZ_FOWE01000008.1"/>
</dbReference>
<accession>A0A1I5H493</accession>
<dbReference type="Proteomes" id="UP000183642">
    <property type="component" value="Unassembled WGS sequence"/>
</dbReference>
<feature type="compositionally biased region" description="Basic and acidic residues" evidence="1">
    <location>
        <begin position="554"/>
        <end position="567"/>
    </location>
</feature>
<dbReference type="Pfam" id="PF13289">
    <property type="entry name" value="SIR2_2"/>
    <property type="match status" value="1"/>
</dbReference>
<dbReference type="SUPFAM" id="SSF52467">
    <property type="entry name" value="DHS-like NAD/FAD-binding domain"/>
    <property type="match status" value="1"/>
</dbReference>
<sequence length="567" mass="60221">MSGHVFVVGADLTRLSCDDVLVPTGRTLRVAASWRDLLPADLVADEDEQGVCVDLAWSGDERVLAVPGDGSRQAWLLDTVDDCGRGLDWLLDGAREALAAVARRRVEAPVHGRARRLVGLPALGTGWGGAAGRRGDLLRQLLPVLREAADEHGFDVALVLRGPSDLAAAQRIRRGDSTGWDLPDPLRALAEQLGERARRGQLALFIGAGVSAAAGLPTWEQLLDELAGHSGLDGGLREGLSRLPPQDSAALLARELGRERLQDFVQERFGPGPYALAHALIADLPVQEFVTTNYDPLVELAAADIGRDLSVLPYDEARPGRPWLLKLHGDAAHPDSVVLTREEYLQLGDSRAALAGVLHSLLLTRHVLFVGTSMLDDDLIRIAHQVRSAVQGSDRESRHRSGTVLALHEDAARSRLWEQDVETVAMASGDTPPAEAARRLEVLLDLIGCLSTPPTGYLLDPAYRGMLDADERGLAEALQEVAARLPEGTATTSAAGEVAALLRRLGHGRSAGRRDDSADTGPGPTDTGPADTGPADTGPADTGPADTGPADAASEPRDDRLQSQRPG</sequence>
<dbReference type="AlphaFoldDB" id="A0A1I5H493"/>
<evidence type="ECO:0000313" key="3">
    <source>
        <dbReference type="Proteomes" id="UP000183642"/>
    </source>
</evidence>
<dbReference type="OrthoDB" id="5241047at2"/>
<organism evidence="2 3">
    <name type="scientific">Geodermatophilus obscurus</name>
    <dbReference type="NCBI Taxonomy" id="1861"/>
    <lineage>
        <taxon>Bacteria</taxon>
        <taxon>Bacillati</taxon>
        <taxon>Actinomycetota</taxon>
        <taxon>Actinomycetes</taxon>
        <taxon>Geodermatophilales</taxon>
        <taxon>Geodermatophilaceae</taxon>
        <taxon>Geodermatophilus</taxon>
    </lineage>
</organism>
<gene>
    <name evidence="2" type="ORF">SAMN05660359_03420</name>
</gene>
<evidence type="ECO:0000313" key="2">
    <source>
        <dbReference type="EMBL" id="SFO43072.1"/>
    </source>
</evidence>